<feature type="signal peptide" evidence="1">
    <location>
        <begin position="1"/>
        <end position="25"/>
    </location>
</feature>
<dbReference type="SUPFAM" id="SSF52266">
    <property type="entry name" value="SGNH hydrolase"/>
    <property type="match status" value="1"/>
</dbReference>
<dbReference type="InterPro" id="IPR036514">
    <property type="entry name" value="SGNH_hydro_sf"/>
</dbReference>
<proteinExistence type="predicted"/>
<dbReference type="Proteomes" id="UP000064137">
    <property type="component" value="Chromosome"/>
</dbReference>
<reference evidence="2 3" key="1">
    <citation type="submission" date="2016-01" db="EMBL/GenBank/DDBJ databases">
        <title>Annotation of Pseudomonas oryzihabitans USDA-ARS-USMARC-56511.</title>
        <authorList>
            <person name="Harhay G.P."/>
            <person name="Harhay D.M."/>
            <person name="Smith T.P.L."/>
            <person name="Bono J.L."/>
            <person name="Heaton M.P."/>
            <person name="Clawson M.L."/>
            <person name="Chitko-Mckown C.G."/>
            <person name="Capik S.F."/>
            <person name="DeDonder K.D."/>
            <person name="Apley M.D."/>
            <person name="Lubbers B.V."/>
            <person name="White B.J."/>
            <person name="Larson R.L."/>
        </authorList>
    </citation>
    <scope>NUCLEOTIDE SEQUENCE [LARGE SCALE GENOMIC DNA]</scope>
    <source>
        <strain evidence="2 3">USDA-ARS-USMARC-56511</strain>
    </source>
</reference>
<dbReference type="RefSeq" id="WP_059314476.1">
    <property type="nucleotide sequence ID" value="NZ_CP013987.1"/>
</dbReference>
<dbReference type="AlphaFoldDB" id="A0A0U4W8L1"/>
<dbReference type="CDD" id="cd00229">
    <property type="entry name" value="SGNH_hydrolase"/>
    <property type="match status" value="1"/>
</dbReference>
<dbReference type="Gene3D" id="3.40.50.1110">
    <property type="entry name" value="SGNH hydrolase"/>
    <property type="match status" value="1"/>
</dbReference>
<accession>A0A0U4W8L1</accession>
<keyword evidence="1" id="KW-0732">Signal</keyword>
<evidence type="ECO:0000313" key="2">
    <source>
        <dbReference type="EMBL" id="ALZ84277.1"/>
    </source>
</evidence>
<organism evidence="2 3">
    <name type="scientific">Pseudomonas oryzihabitans</name>
    <dbReference type="NCBI Taxonomy" id="47885"/>
    <lineage>
        <taxon>Bacteria</taxon>
        <taxon>Pseudomonadati</taxon>
        <taxon>Pseudomonadota</taxon>
        <taxon>Gammaproteobacteria</taxon>
        <taxon>Pseudomonadales</taxon>
        <taxon>Pseudomonadaceae</taxon>
        <taxon>Pseudomonas</taxon>
    </lineage>
</organism>
<feature type="chain" id="PRO_5006853278" description="SGNH/GDSL hydrolase family protein" evidence="1">
    <location>
        <begin position="26"/>
        <end position="259"/>
    </location>
</feature>
<sequence length="259" mass="28646">MRIRVRQALLGLLLLGSTVLGQAQAGEPIRVLFVGNSYTFVNDLPAMVRQMSVEAGQSRPLDVKHVTFSGASLEQHWKRHDVQDELARANYDYVVIQDHSMMPVKNPDLTRQYVRLIADLARKDGAQPILYLTWARQNNSTMQAQLDSVYTPLAKETGALLAPVGQAWQKALADQPQPGLFLPDGSHPSFTGTYLTASVFYALIYGTRPPLPAAGEKIKFDHADPADLQQDAWKALQSLDMALRTPPAKLNMASVQAKR</sequence>
<dbReference type="EMBL" id="CP013987">
    <property type="protein sequence ID" value="ALZ84277.1"/>
    <property type="molecule type" value="Genomic_DNA"/>
</dbReference>
<evidence type="ECO:0008006" key="4">
    <source>
        <dbReference type="Google" id="ProtNLM"/>
    </source>
</evidence>
<protein>
    <recommendedName>
        <fullName evidence="4">SGNH/GDSL hydrolase family protein</fullName>
    </recommendedName>
</protein>
<name>A0A0U4W8L1_9PSED</name>
<gene>
    <name evidence="2" type="ORF">APT59_08680</name>
</gene>
<evidence type="ECO:0000313" key="3">
    <source>
        <dbReference type="Proteomes" id="UP000064137"/>
    </source>
</evidence>
<dbReference type="OrthoDB" id="9792428at2"/>
<dbReference type="KEGG" id="por:APT59_08680"/>
<dbReference type="GO" id="GO:0016788">
    <property type="term" value="F:hydrolase activity, acting on ester bonds"/>
    <property type="evidence" value="ECO:0007669"/>
    <property type="project" value="UniProtKB-ARBA"/>
</dbReference>
<evidence type="ECO:0000256" key="1">
    <source>
        <dbReference type="SAM" id="SignalP"/>
    </source>
</evidence>